<evidence type="ECO:0000313" key="3">
    <source>
        <dbReference type="Proteomes" id="UP000092124"/>
    </source>
</evidence>
<feature type="region of interest" description="Disordered" evidence="1">
    <location>
        <begin position="81"/>
        <end position="118"/>
    </location>
</feature>
<comment type="caution">
    <text evidence="2">The sequence shown here is derived from an EMBL/GenBank/DDBJ whole genome shotgun (WGS) entry which is preliminary data.</text>
</comment>
<name>A0A1A6HL41_NEOLE</name>
<dbReference type="Proteomes" id="UP000092124">
    <property type="component" value="Unassembled WGS sequence"/>
</dbReference>
<accession>A0A1A6HL41</accession>
<feature type="non-terminal residue" evidence="2">
    <location>
        <position position="1"/>
    </location>
</feature>
<proteinExistence type="predicted"/>
<keyword evidence="3" id="KW-1185">Reference proteome</keyword>
<protein>
    <submittedName>
        <fullName evidence="2">Uncharacterized protein</fullName>
    </submittedName>
</protein>
<dbReference type="AlphaFoldDB" id="A0A1A6HL41"/>
<reference evidence="2 3" key="1">
    <citation type="submission" date="2016-06" db="EMBL/GenBank/DDBJ databases">
        <title>The Draft Genome Sequence and Annotation of the Desert Woodrat Neotoma lepida.</title>
        <authorList>
            <person name="Campbell M."/>
            <person name="Oakeson K.F."/>
            <person name="Yandell M."/>
            <person name="Halpert J.R."/>
            <person name="Dearing D."/>
        </authorList>
    </citation>
    <scope>NUCLEOTIDE SEQUENCE [LARGE SCALE GENOMIC DNA]</scope>
    <source>
        <strain evidence="2">417</strain>
        <tissue evidence="2">Liver</tissue>
    </source>
</reference>
<organism evidence="2 3">
    <name type="scientific">Neotoma lepida</name>
    <name type="common">Desert woodrat</name>
    <dbReference type="NCBI Taxonomy" id="56216"/>
    <lineage>
        <taxon>Eukaryota</taxon>
        <taxon>Metazoa</taxon>
        <taxon>Chordata</taxon>
        <taxon>Craniata</taxon>
        <taxon>Vertebrata</taxon>
        <taxon>Euteleostomi</taxon>
        <taxon>Mammalia</taxon>
        <taxon>Eutheria</taxon>
        <taxon>Euarchontoglires</taxon>
        <taxon>Glires</taxon>
        <taxon>Rodentia</taxon>
        <taxon>Myomorpha</taxon>
        <taxon>Muroidea</taxon>
        <taxon>Cricetidae</taxon>
        <taxon>Neotominae</taxon>
        <taxon>Neotoma</taxon>
    </lineage>
</organism>
<dbReference type="EMBL" id="LZPO01027436">
    <property type="protein sequence ID" value="OBS78402.1"/>
    <property type="molecule type" value="Genomic_DNA"/>
</dbReference>
<evidence type="ECO:0000313" key="2">
    <source>
        <dbReference type="EMBL" id="OBS78402.1"/>
    </source>
</evidence>
<sequence length="118" mass="12822">LYKGNEWPTFTSSHCLSSNMTPATKISTLLIVTLSLLCSVEEYAQKKRAMIVHAGREHTVPRESCGWHWSGQQRVAEEIYPRAGPAANLPLGSPPTPPTAAKGGWDTEQGQPLVSPPN</sequence>
<gene>
    <name evidence="2" type="ORF">A6R68_19213</name>
</gene>
<evidence type="ECO:0000256" key="1">
    <source>
        <dbReference type="SAM" id="MobiDB-lite"/>
    </source>
</evidence>